<name>A0A0M6XUN0_9RHOB</name>
<dbReference type="Proteomes" id="UP000048908">
    <property type="component" value="Unassembled WGS sequence"/>
</dbReference>
<dbReference type="EMBL" id="CXPG01000022">
    <property type="protein sequence ID" value="CTQ34452.1"/>
    <property type="molecule type" value="Genomic_DNA"/>
</dbReference>
<dbReference type="OrthoDB" id="7861326at2"/>
<dbReference type="RefSeq" id="WP_158448500.1">
    <property type="nucleotide sequence ID" value="NZ_CXPG01000022.1"/>
</dbReference>
<organism evidence="1 2">
    <name type="scientific">Jannaschia rubra</name>
    <dbReference type="NCBI Taxonomy" id="282197"/>
    <lineage>
        <taxon>Bacteria</taxon>
        <taxon>Pseudomonadati</taxon>
        <taxon>Pseudomonadota</taxon>
        <taxon>Alphaproteobacteria</taxon>
        <taxon>Rhodobacterales</taxon>
        <taxon>Roseobacteraceae</taxon>
        <taxon>Jannaschia</taxon>
    </lineage>
</organism>
<reference evidence="1 2" key="1">
    <citation type="submission" date="2015-07" db="EMBL/GenBank/DDBJ databases">
        <authorList>
            <person name="Noorani M."/>
        </authorList>
    </citation>
    <scope>NUCLEOTIDE SEQUENCE [LARGE SCALE GENOMIC DNA]</scope>
    <source>
        <strain evidence="1 2">CECT 5088</strain>
    </source>
</reference>
<sequence length="50" mass="6049">MPRKIRTEARAIKRIRDARTRAVVGWLYRWKEGGEFPMWKDGPRSDVIYE</sequence>
<dbReference type="AlphaFoldDB" id="A0A0M6XUN0"/>
<keyword evidence="2" id="KW-1185">Reference proteome</keyword>
<proteinExistence type="predicted"/>
<protein>
    <submittedName>
        <fullName evidence="1">Uncharacterized protein</fullName>
    </submittedName>
</protein>
<evidence type="ECO:0000313" key="2">
    <source>
        <dbReference type="Proteomes" id="UP000048908"/>
    </source>
</evidence>
<accession>A0A0M6XUN0</accession>
<evidence type="ECO:0000313" key="1">
    <source>
        <dbReference type="EMBL" id="CTQ34452.1"/>
    </source>
</evidence>
<gene>
    <name evidence="1" type="ORF">JAN5088_03248</name>
</gene>